<protein>
    <submittedName>
        <fullName evidence="1">Uncharacterized protein</fullName>
    </submittedName>
</protein>
<dbReference type="AlphaFoldDB" id="A0A4Y9ZXX8"/>
<proteinExistence type="predicted"/>
<name>A0A4Y9ZXX8_9AGAM</name>
<organism evidence="1 2">
    <name type="scientific">Hericium alpestre</name>
    <dbReference type="NCBI Taxonomy" id="135208"/>
    <lineage>
        <taxon>Eukaryota</taxon>
        <taxon>Fungi</taxon>
        <taxon>Dikarya</taxon>
        <taxon>Basidiomycota</taxon>
        <taxon>Agaricomycotina</taxon>
        <taxon>Agaricomycetes</taxon>
        <taxon>Russulales</taxon>
        <taxon>Hericiaceae</taxon>
        <taxon>Hericium</taxon>
    </lineage>
</organism>
<keyword evidence="2" id="KW-1185">Reference proteome</keyword>
<dbReference type="EMBL" id="SFCI01000597">
    <property type="protein sequence ID" value="TFY78883.1"/>
    <property type="molecule type" value="Genomic_DNA"/>
</dbReference>
<evidence type="ECO:0000313" key="2">
    <source>
        <dbReference type="Proteomes" id="UP000298061"/>
    </source>
</evidence>
<evidence type="ECO:0000313" key="1">
    <source>
        <dbReference type="EMBL" id="TFY78883.1"/>
    </source>
</evidence>
<reference evidence="1 2" key="1">
    <citation type="submission" date="2019-02" db="EMBL/GenBank/DDBJ databases">
        <title>Genome sequencing of the rare red list fungi Hericium alpestre (H. flagellum).</title>
        <authorList>
            <person name="Buettner E."/>
            <person name="Kellner H."/>
        </authorList>
    </citation>
    <scope>NUCLEOTIDE SEQUENCE [LARGE SCALE GENOMIC DNA]</scope>
    <source>
        <strain evidence="1 2">DSM 108284</strain>
    </source>
</reference>
<sequence>MSLPSKFSSSASVAPVQAVHQVVQPHVVRFTISARESMSESMAQHPPGSPIPEQWNALQAINAAYQNGQMSSDEYDVALARITAAASSTYTRLREFNGRVSAGEARPRDIYKEMCGYTEEQTEEWIKQLNSSNGRGH</sequence>
<gene>
    <name evidence="1" type="ORF">EWM64_g5128</name>
</gene>
<dbReference type="Proteomes" id="UP000298061">
    <property type="component" value="Unassembled WGS sequence"/>
</dbReference>
<accession>A0A4Y9ZXX8</accession>
<comment type="caution">
    <text evidence="1">The sequence shown here is derived from an EMBL/GenBank/DDBJ whole genome shotgun (WGS) entry which is preliminary data.</text>
</comment>